<accession>A0A7E4UQK9</accession>
<reference evidence="1" key="1">
    <citation type="journal article" date="2013" name="Genetics">
        <title>The draft genome and transcriptome of Panagrellus redivivus are shaped by the harsh demands of a free-living lifestyle.</title>
        <authorList>
            <person name="Srinivasan J."/>
            <person name="Dillman A.R."/>
            <person name="Macchietto M.G."/>
            <person name="Heikkinen L."/>
            <person name="Lakso M."/>
            <person name="Fracchia K.M."/>
            <person name="Antoshechkin I."/>
            <person name="Mortazavi A."/>
            <person name="Wong G."/>
            <person name="Sternberg P.W."/>
        </authorList>
    </citation>
    <scope>NUCLEOTIDE SEQUENCE [LARGE SCALE GENOMIC DNA]</scope>
    <source>
        <strain evidence="1">MT8872</strain>
    </source>
</reference>
<dbReference type="WBParaSite" id="Pan_g11641.t1">
    <property type="protein sequence ID" value="Pan_g11641.t1"/>
    <property type="gene ID" value="Pan_g11641"/>
</dbReference>
<proteinExistence type="predicted"/>
<keyword evidence="1" id="KW-1185">Reference proteome</keyword>
<sequence>MSEPSFVKIDDTAIGVVEFAVDLADLQQEKFYTKTENGNFILWTFGKTGHWEGQKIDIDVRNSAFVINKDFFVGKSYENVTSKTMEHFLLRYHGKDNIAERIVTFDDSITALAINVDGSLLVAGTENNKVYILRKKEAKYEICDQLNVNGVPLSLSIDPNDEFVAVATTERAVRVYTLNNVSDTSVMGAYFVSSFTSVTYINSSKQRRFCPVWSPNGIYMFVPTYVVHPNLIK</sequence>
<reference evidence="2" key="2">
    <citation type="submission" date="2020-10" db="UniProtKB">
        <authorList>
            <consortium name="WormBaseParasite"/>
        </authorList>
    </citation>
    <scope>IDENTIFICATION</scope>
</reference>
<name>A0A7E4UQK9_PANRE</name>
<dbReference type="Proteomes" id="UP000492821">
    <property type="component" value="Unassembled WGS sequence"/>
</dbReference>
<dbReference type="AlphaFoldDB" id="A0A7E4UQK9"/>
<dbReference type="Gene3D" id="2.130.10.10">
    <property type="entry name" value="YVTN repeat-like/Quinoprotein amine dehydrogenase"/>
    <property type="match status" value="1"/>
</dbReference>
<evidence type="ECO:0000313" key="2">
    <source>
        <dbReference type="WBParaSite" id="Pan_g11641.t1"/>
    </source>
</evidence>
<protein>
    <submittedName>
        <fullName evidence="2">WD_REPEATS_REGION domain-containing protein</fullName>
    </submittedName>
</protein>
<evidence type="ECO:0000313" key="1">
    <source>
        <dbReference type="Proteomes" id="UP000492821"/>
    </source>
</evidence>
<organism evidence="1 2">
    <name type="scientific">Panagrellus redivivus</name>
    <name type="common">Microworm</name>
    <dbReference type="NCBI Taxonomy" id="6233"/>
    <lineage>
        <taxon>Eukaryota</taxon>
        <taxon>Metazoa</taxon>
        <taxon>Ecdysozoa</taxon>
        <taxon>Nematoda</taxon>
        <taxon>Chromadorea</taxon>
        <taxon>Rhabditida</taxon>
        <taxon>Tylenchina</taxon>
        <taxon>Panagrolaimomorpha</taxon>
        <taxon>Panagrolaimoidea</taxon>
        <taxon>Panagrolaimidae</taxon>
        <taxon>Panagrellus</taxon>
    </lineage>
</organism>
<dbReference type="InterPro" id="IPR036322">
    <property type="entry name" value="WD40_repeat_dom_sf"/>
</dbReference>
<dbReference type="InterPro" id="IPR015943">
    <property type="entry name" value="WD40/YVTN_repeat-like_dom_sf"/>
</dbReference>
<dbReference type="SUPFAM" id="SSF50978">
    <property type="entry name" value="WD40 repeat-like"/>
    <property type="match status" value="1"/>
</dbReference>